<keyword evidence="8 14" id="KW-0472">Membrane</keyword>
<evidence type="ECO:0000256" key="9">
    <source>
        <dbReference type="ARBA" id="ARBA00023157"/>
    </source>
</evidence>
<organism evidence="16 17">
    <name type="scientific">Scomber scombrus</name>
    <name type="common">Atlantic mackerel</name>
    <name type="synonym">Scomber vernalis</name>
    <dbReference type="NCBI Taxonomy" id="13677"/>
    <lineage>
        <taxon>Eukaryota</taxon>
        <taxon>Metazoa</taxon>
        <taxon>Chordata</taxon>
        <taxon>Craniata</taxon>
        <taxon>Vertebrata</taxon>
        <taxon>Euteleostomi</taxon>
        <taxon>Actinopterygii</taxon>
        <taxon>Neopterygii</taxon>
        <taxon>Teleostei</taxon>
        <taxon>Neoteleostei</taxon>
        <taxon>Acanthomorphata</taxon>
        <taxon>Pelagiaria</taxon>
        <taxon>Scombriformes</taxon>
        <taxon>Scombridae</taxon>
        <taxon>Scomber</taxon>
    </lineage>
</organism>
<keyword evidence="2 14" id="KW-1003">Cell membrane</keyword>
<dbReference type="InterPro" id="IPR017452">
    <property type="entry name" value="GPCR_Rhodpsn_7TM"/>
</dbReference>
<feature type="transmembrane region" description="Helical" evidence="14">
    <location>
        <begin position="24"/>
        <end position="49"/>
    </location>
</feature>
<evidence type="ECO:0000256" key="3">
    <source>
        <dbReference type="ARBA" id="ARBA00022606"/>
    </source>
</evidence>
<keyword evidence="4 13" id="KW-0812">Transmembrane</keyword>
<dbReference type="Pfam" id="PF13853">
    <property type="entry name" value="7tm_4"/>
    <property type="match status" value="1"/>
</dbReference>
<dbReference type="EMBL" id="CAWUFR010000244">
    <property type="protein sequence ID" value="CAK6974028.1"/>
    <property type="molecule type" value="Genomic_DNA"/>
</dbReference>
<dbReference type="GO" id="GO:0005549">
    <property type="term" value="F:odorant binding"/>
    <property type="evidence" value="ECO:0007669"/>
    <property type="project" value="TreeGrafter"/>
</dbReference>
<keyword evidence="10 13" id="KW-0675">Receptor</keyword>
<keyword evidence="7 13" id="KW-0297">G-protein coupled receptor</keyword>
<dbReference type="InterPro" id="IPR000725">
    <property type="entry name" value="Olfact_rcpt"/>
</dbReference>
<keyword evidence="5 14" id="KW-0552">Olfaction</keyword>
<evidence type="ECO:0000256" key="5">
    <source>
        <dbReference type="ARBA" id="ARBA00022725"/>
    </source>
</evidence>
<comment type="similarity">
    <text evidence="13">Belongs to the G-protein coupled receptor 1 family.</text>
</comment>
<feature type="transmembrane region" description="Helical" evidence="14">
    <location>
        <begin position="132"/>
        <end position="163"/>
    </location>
</feature>
<comment type="caution">
    <text evidence="16">The sequence shown here is derived from an EMBL/GenBank/DDBJ whole genome shotgun (WGS) entry which is preliminary data.</text>
</comment>
<evidence type="ECO:0000256" key="14">
    <source>
        <dbReference type="RuleBase" id="RU363047"/>
    </source>
</evidence>
<dbReference type="GO" id="GO:0004930">
    <property type="term" value="F:G protein-coupled receptor activity"/>
    <property type="evidence" value="ECO:0007669"/>
    <property type="project" value="UniProtKB-KW"/>
</dbReference>
<dbReference type="InterPro" id="IPR052921">
    <property type="entry name" value="GPCR1_Superfamily_Member"/>
</dbReference>
<keyword evidence="9" id="KW-1015">Disulfide bond</keyword>
<evidence type="ECO:0000256" key="6">
    <source>
        <dbReference type="ARBA" id="ARBA00022989"/>
    </source>
</evidence>
<dbReference type="Proteomes" id="UP001314229">
    <property type="component" value="Unassembled WGS sequence"/>
</dbReference>
<dbReference type="AlphaFoldDB" id="A0AAV1PRT2"/>
<feature type="transmembrane region" description="Helical" evidence="14">
    <location>
        <begin position="102"/>
        <end position="120"/>
    </location>
</feature>
<dbReference type="PROSITE" id="PS00237">
    <property type="entry name" value="G_PROTEIN_RECEP_F1_1"/>
    <property type="match status" value="1"/>
</dbReference>
<dbReference type="PRINTS" id="PR00237">
    <property type="entry name" value="GPCRRHODOPSN"/>
</dbReference>
<evidence type="ECO:0000256" key="13">
    <source>
        <dbReference type="RuleBase" id="RU000688"/>
    </source>
</evidence>
<keyword evidence="12 13" id="KW-0807">Transducer</keyword>
<dbReference type="PANTHER" id="PTHR26451:SF860">
    <property type="entry name" value="ODORANT RECEPTOR-RELATED"/>
    <property type="match status" value="1"/>
</dbReference>
<evidence type="ECO:0000313" key="17">
    <source>
        <dbReference type="Proteomes" id="UP001314229"/>
    </source>
</evidence>
<evidence type="ECO:0000256" key="4">
    <source>
        <dbReference type="ARBA" id="ARBA00022692"/>
    </source>
</evidence>
<feature type="transmembrane region" description="Helical" evidence="14">
    <location>
        <begin position="274"/>
        <end position="294"/>
    </location>
</feature>
<protein>
    <recommendedName>
        <fullName evidence="14">Olfactory receptor</fullName>
    </recommendedName>
</protein>
<name>A0AAV1PRT2_SCOSC</name>
<dbReference type="FunFam" id="1.20.1070.10:FF:000024">
    <property type="entry name" value="Olfactory receptor"/>
    <property type="match status" value="1"/>
</dbReference>
<evidence type="ECO:0000256" key="8">
    <source>
        <dbReference type="ARBA" id="ARBA00023136"/>
    </source>
</evidence>
<dbReference type="Gene3D" id="1.20.1070.10">
    <property type="entry name" value="Rhodopsin 7-helix transmembrane proteins"/>
    <property type="match status" value="1"/>
</dbReference>
<evidence type="ECO:0000256" key="10">
    <source>
        <dbReference type="ARBA" id="ARBA00023170"/>
    </source>
</evidence>
<feature type="transmembrane region" description="Helical" evidence="14">
    <location>
        <begin position="58"/>
        <end position="77"/>
    </location>
</feature>
<keyword evidence="6 14" id="KW-1133">Transmembrane helix</keyword>
<feature type="domain" description="G-protein coupled receptors family 1 profile" evidence="15">
    <location>
        <begin position="40"/>
        <end position="292"/>
    </location>
</feature>
<feature type="transmembrane region" description="Helical" evidence="14">
    <location>
        <begin position="237"/>
        <end position="254"/>
    </location>
</feature>
<gene>
    <name evidence="16" type="ORF">FSCOSCO3_A035139</name>
</gene>
<evidence type="ECO:0000256" key="7">
    <source>
        <dbReference type="ARBA" id="ARBA00023040"/>
    </source>
</evidence>
<proteinExistence type="inferred from homology"/>
<evidence type="ECO:0000256" key="2">
    <source>
        <dbReference type="ARBA" id="ARBA00022475"/>
    </source>
</evidence>
<feature type="transmembrane region" description="Helical" evidence="14">
    <location>
        <begin position="198"/>
        <end position="217"/>
    </location>
</feature>
<dbReference type="InterPro" id="IPR000276">
    <property type="entry name" value="GPCR_Rhodpsn"/>
</dbReference>
<evidence type="ECO:0000256" key="12">
    <source>
        <dbReference type="ARBA" id="ARBA00023224"/>
    </source>
</evidence>
<dbReference type="GO" id="GO:0004984">
    <property type="term" value="F:olfactory receptor activity"/>
    <property type="evidence" value="ECO:0007669"/>
    <property type="project" value="InterPro"/>
</dbReference>
<dbReference type="SUPFAM" id="SSF81321">
    <property type="entry name" value="Family A G protein-coupled receptor-like"/>
    <property type="match status" value="1"/>
</dbReference>
<evidence type="ECO:0000259" key="15">
    <source>
        <dbReference type="PROSITE" id="PS50262"/>
    </source>
</evidence>
<keyword evidence="11" id="KW-0325">Glycoprotein</keyword>
<dbReference type="PROSITE" id="PS50262">
    <property type="entry name" value="G_PROTEIN_RECEP_F1_2"/>
    <property type="match status" value="1"/>
</dbReference>
<dbReference type="PANTHER" id="PTHR26451">
    <property type="entry name" value="G_PROTEIN_RECEP_F1_2 DOMAIN-CONTAINING PROTEIN"/>
    <property type="match status" value="1"/>
</dbReference>
<keyword evidence="3 14" id="KW-0716">Sensory transduction</keyword>
<keyword evidence="17" id="KW-1185">Reference proteome</keyword>
<dbReference type="GO" id="GO:0005886">
    <property type="term" value="C:plasma membrane"/>
    <property type="evidence" value="ECO:0007669"/>
    <property type="project" value="UniProtKB-SubCell"/>
</dbReference>
<accession>A0AAV1PRT2</accession>
<evidence type="ECO:0000313" key="16">
    <source>
        <dbReference type="EMBL" id="CAK6974028.1"/>
    </source>
</evidence>
<dbReference type="PRINTS" id="PR00245">
    <property type="entry name" value="OLFACTORYR"/>
</dbReference>
<sequence>MTSAGLNVTSVVLAGFLQLSDHRFFFFFVCLVAFVFVLFSDSLVVYLVVSRRSLHRPMYVFVAAVLLNSLTASVTVYPKLLSDLSGGGAVQISHNACVCQAFVVYSLGGSSFMLLAAMAFDRYVSICCPLRYAALVSPSAVAALLLLCWLLPACLVGGAALLASRLPLCHSRLSRLYCDIYSFVRLSCGGGAALLSEVYGLVCSTVTVFLPATFVLFSYGRILTICLHRSRSFSNKALRTCLPHLLVFLNYSLSTSSELLQRRLLTASDADASLLTSVLMIVVPTVLNPVVYGLKVKEIFIQAKKLMRCQTRS</sequence>
<reference evidence="16 17" key="1">
    <citation type="submission" date="2024-01" db="EMBL/GenBank/DDBJ databases">
        <authorList>
            <person name="Alioto T."/>
            <person name="Alioto T."/>
            <person name="Gomez Garrido J."/>
        </authorList>
    </citation>
    <scope>NUCLEOTIDE SEQUENCE [LARGE SCALE GENOMIC DNA]</scope>
</reference>
<evidence type="ECO:0000256" key="1">
    <source>
        <dbReference type="ARBA" id="ARBA00004651"/>
    </source>
</evidence>
<evidence type="ECO:0000256" key="11">
    <source>
        <dbReference type="ARBA" id="ARBA00023180"/>
    </source>
</evidence>
<comment type="subcellular location">
    <subcellularLocation>
        <location evidence="1 14">Cell membrane</location>
        <topology evidence="1 14">Multi-pass membrane protein</topology>
    </subcellularLocation>
</comment>